<comment type="caution">
    <text evidence="7">The sequence shown here is derived from an EMBL/GenBank/DDBJ whole genome shotgun (WGS) entry which is preliminary data.</text>
</comment>
<dbReference type="Pfam" id="PF13855">
    <property type="entry name" value="LRR_8"/>
    <property type="match status" value="1"/>
</dbReference>
<evidence type="ECO:0000259" key="6">
    <source>
        <dbReference type="PROSITE" id="PS50103"/>
    </source>
</evidence>
<keyword evidence="1" id="KW-0433">Leucine-rich repeat</keyword>
<dbReference type="Pfam" id="PF10650">
    <property type="entry name" value="zf-C3H1"/>
    <property type="match status" value="1"/>
</dbReference>
<feature type="zinc finger region" description="C3H1-type" evidence="3">
    <location>
        <begin position="453"/>
        <end position="479"/>
    </location>
</feature>
<dbReference type="InterPro" id="IPR003591">
    <property type="entry name" value="Leu-rich_rpt_typical-subtyp"/>
</dbReference>
<dbReference type="PANTHER" id="PTHR21563:SF3">
    <property type="entry name" value="ZINC FINGER C3H1 DOMAIN-CONTAINING PROTEIN"/>
    <property type="match status" value="1"/>
</dbReference>
<keyword evidence="3" id="KW-0862">Zinc</keyword>
<evidence type="ECO:0000256" key="2">
    <source>
        <dbReference type="ARBA" id="ARBA00022737"/>
    </source>
</evidence>
<feature type="region of interest" description="Disordered" evidence="5">
    <location>
        <begin position="36"/>
        <end position="94"/>
    </location>
</feature>
<dbReference type="PROSITE" id="PS50103">
    <property type="entry name" value="ZF_C3H1"/>
    <property type="match status" value="1"/>
</dbReference>
<organism evidence="7 8">
    <name type="scientific">Aphanomyces euteiches</name>
    <dbReference type="NCBI Taxonomy" id="100861"/>
    <lineage>
        <taxon>Eukaryota</taxon>
        <taxon>Sar</taxon>
        <taxon>Stramenopiles</taxon>
        <taxon>Oomycota</taxon>
        <taxon>Saprolegniomycetes</taxon>
        <taxon>Saprolegniales</taxon>
        <taxon>Verrucalvaceae</taxon>
        <taxon>Aphanomyces</taxon>
    </lineage>
</organism>
<dbReference type="InterPro" id="IPR039278">
    <property type="entry name" value="Red1"/>
</dbReference>
<dbReference type="SUPFAM" id="SSF52075">
    <property type="entry name" value="Outer arm dynein light chain 1"/>
    <property type="match status" value="1"/>
</dbReference>
<protein>
    <recommendedName>
        <fullName evidence="6">C3H1-type domain-containing protein</fullName>
    </recommendedName>
</protein>
<evidence type="ECO:0000256" key="5">
    <source>
        <dbReference type="SAM" id="MobiDB-lite"/>
    </source>
</evidence>
<evidence type="ECO:0000256" key="4">
    <source>
        <dbReference type="SAM" id="Coils"/>
    </source>
</evidence>
<feature type="coiled-coil region" evidence="4">
    <location>
        <begin position="95"/>
        <end position="152"/>
    </location>
</feature>
<name>A0A6G0WJN8_9STRA</name>
<keyword evidence="4" id="KW-0175">Coiled coil</keyword>
<keyword evidence="8" id="KW-1185">Reference proteome</keyword>
<keyword evidence="3" id="KW-0863">Zinc-finger</keyword>
<dbReference type="InterPro" id="IPR001611">
    <property type="entry name" value="Leu-rich_rpt"/>
</dbReference>
<reference evidence="7 8" key="1">
    <citation type="submission" date="2019-07" db="EMBL/GenBank/DDBJ databases">
        <title>Genomics analysis of Aphanomyces spp. identifies a new class of oomycete effector associated with host adaptation.</title>
        <authorList>
            <person name="Gaulin E."/>
        </authorList>
    </citation>
    <scope>NUCLEOTIDE SEQUENCE [LARGE SCALE GENOMIC DNA]</scope>
    <source>
        <strain evidence="7 8">ATCC 201684</strain>
    </source>
</reference>
<evidence type="ECO:0000313" key="8">
    <source>
        <dbReference type="Proteomes" id="UP000481153"/>
    </source>
</evidence>
<dbReference type="EMBL" id="VJMJ01000194">
    <property type="protein sequence ID" value="KAF0727454.1"/>
    <property type="molecule type" value="Genomic_DNA"/>
</dbReference>
<dbReference type="InterPro" id="IPR032675">
    <property type="entry name" value="LRR_dom_sf"/>
</dbReference>
<dbReference type="Gene3D" id="3.80.10.10">
    <property type="entry name" value="Ribonuclease Inhibitor"/>
    <property type="match status" value="1"/>
</dbReference>
<proteinExistence type="predicted"/>
<keyword evidence="3" id="KW-0479">Metal-binding</keyword>
<dbReference type="PANTHER" id="PTHR21563">
    <property type="entry name" value="ZINC FINGER C3H1 DOMAIN-CONTAINING PROTEIN"/>
    <property type="match status" value="1"/>
</dbReference>
<dbReference type="GO" id="GO:0005634">
    <property type="term" value="C:nucleus"/>
    <property type="evidence" value="ECO:0007669"/>
    <property type="project" value="TreeGrafter"/>
</dbReference>
<dbReference type="GO" id="GO:0008270">
    <property type="term" value="F:zinc ion binding"/>
    <property type="evidence" value="ECO:0007669"/>
    <property type="project" value="UniProtKB-KW"/>
</dbReference>
<dbReference type="VEuPathDB" id="FungiDB:AeMF1_021638"/>
<feature type="domain" description="C3H1-type" evidence="6">
    <location>
        <begin position="453"/>
        <end position="479"/>
    </location>
</feature>
<keyword evidence="2" id="KW-0677">Repeat</keyword>
<evidence type="ECO:0000256" key="3">
    <source>
        <dbReference type="PROSITE-ProRule" id="PRU00723"/>
    </source>
</evidence>
<dbReference type="PROSITE" id="PS51450">
    <property type="entry name" value="LRR"/>
    <property type="match status" value="2"/>
</dbReference>
<evidence type="ECO:0000313" key="7">
    <source>
        <dbReference type="EMBL" id="KAF0727454.1"/>
    </source>
</evidence>
<dbReference type="InterPro" id="IPR000571">
    <property type="entry name" value="Znf_CCCH"/>
</dbReference>
<sequence>MIEPNGRDELEELRQELAICEAELSVWKQRLVVAEKKAAVAANPPKSHSAPSTPLPETIMQSGTDAPKEPPQAIQTPLPSPAMSPTSNQTPNEQNAEKLRLLQRLREEKLKAQRREKLLELQRTAEIALQKQRQAREQLELAKQLESEKQRQRPILVPTKRKLPVQQLKATTAQTSTINTILRNLKRQRVGTESSRVNLEAHMYELPPSENLVLETSHDLVSHLFRLCIRSLLASNKILTEHQLEAKFVKYSTKPFLSAAQLCHVEDNYDLSGLLASFPPFHACIAGHAQEKHQVDHSWSLFPTSKIASSDQLLALLSSGRESLNAALITSARLQSNDDKVSFLDLVQAKIFLISAKSVWHYTTAFNACFPPPTLSGKNLSTVDLYNGGMTYILQDTRNSERLGLNEDARPMSKSPSWKDSLALEQFRAYRFQKSFRKSQRSLLSSTYANHVDPMKILCPFELNGICNDEKCNYQHERDYLMSHRDAYLELTRKLGSEDNEDTDSVEPLEYETMASNVVENIHASGGSTLELLVTKQISSPQFVVKSKELVMQKQVQEFCAFTESLSTLRKTPSYFSLDFLIEDEVVVPAKSPNGTFVPKEKTASLLIEQSDDDFLALPPSDDSGLPKINQIGRYHAKDCTLNYIQDLEAEVKQNPEDVDAWISLALLQLDIDLPNIDDVGLISYQCQVLEIIQVLRSKIYCRLLEELNWDKALHILARALEVEANLYNETLWLLYLTLYPENSQRELAGEAVRFLPSSIKLWLYLTSSTKFESVSVANVVYGRAIEKIIKHATQETSRSVALLVQEWCQMLLDAGQVMKAQELMASLLEGGDDKPACLGSFEFATDDLAILWLSYVDVCVFHSCEAFKTSNVFDFIYSTKSICAMVKDGLKHLDRTKFDSIFQGMKTSIGDIHQAVGIFLHNRLVIESCHGNFEMDTILSTLSDFPLPARLRFSLVLTLSSLEKKDVANIWMQDMGIEDLESLLYRCVFNKDQVKRIVETVFKQSLHDSQWAVAQFIQWTESLKEEPNVFLGLVLLHCIAHIDGIAKATKYLDWILDRSFAWSNIYEADHRHLWSLRVEWAVQECNDGDKVLRRYIKRIDTPQNFQSIVSAVDWCLTTPSRKFAFELFSRYVASLPENVHASAYSSFAKDFALFPPFVLAYSNCPFSSDRERFAFKHTLRTCLAGYPSHAGLLRTAVLVELQSPLQNKFTIDRLKALLKAATATNPIASSPFELALSVDMAIGKSKLTLAQVDKIVQATRQRGILFSYPPGHTTVKRLSKSSCRLIQIPPSLFMMPTLLELDLSRNCLLSIPDALFKTLVNLQILDLSYNSLLQLPDSIIGLKMLRQLNILHNSLVELPLLIGQLQELEEINLGFNVFTGVPSTFSALKKLRRVNAKGTHLTVDLLRRSITWPCSIELEHENSPTVILQEKLGSCAICHKNAGKTQRFNDVVLCPKCILVSLLPLL</sequence>
<accession>A0A6G0WJN8</accession>
<dbReference type="GO" id="GO:0000178">
    <property type="term" value="C:exosome (RNase complex)"/>
    <property type="evidence" value="ECO:0007669"/>
    <property type="project" value="TreeGrafter"/>
</dbReference>
<feature type="compositionally biased region" description="Polar residues" evidence="5">
    <location>
        <begin position="73"/>
        <end position="94"/>
    </location>
</feature>
<dbReference type="Proteomes" id="UP000481153">
    <property type="component" value="Unassembled WGS sequence"/>
</dbReference>
<dbReference type="SMART" id="SM00369">
    <property type="entry name" value="LRR_TYP"/>
    <property type="match status" value="3"/>
</dbReference>
<gene>
    <name evidence="7" type="ORF">Ae201684_014476</name>
</gene>
<evidence type="ECO:0000256" key="1">
    <source>
        <dbReference type="ARBA" id="ARBA00022614"/>
    </source>
</evidence>
<dbReference type="InterPro" id="IPR019607">
    <property type="entry name" value="Putative_zinc-finger_domain"/>
</dbReference>